<proteinExistence type="predicted"/>
<dbReference type="AlphaFoldDB" id="A0A1X7LLT2"/>
<dbReference type="RefSeq" id="WP_085486555.1">
    <property type="nucleotide sequence ID" value="NZ_FXAT01000007.1"/>
</dbReference>
<protein>
    <submittedName>
        <fullName evidence="1">Uncharacterized protein</fullName>
    </submittedName>
</protein>
<organism evidence="1 2">
    <name type="scientific">Paraburkholderia susongensis</name>
    <dbReference type="NCBI Taxonomy" id="1515439"/>
    <lineage>
        <taxon>Bacteria</taxon>
        <taxon>Pseudomonadati</taxon>
        <taxon>Pseudomonadota</taxon>
        <taxon>Betaproteobacteria</taxon>
        <taxon>Burkholderiales</taxon>
        <taxon>Burkholderiaceae</taxon>
        <taxon>Paraburkholderia</taxon>
    </lineage>
</organism>
<keyword evidence="2" id="KW-1185">Reference proteome</keyword>
<name>A0A1X7LLT2_9BURK</name>
<dbReference type="STRING" id="1515439.SAMN06265784_1072"/>
<sequence>MTTAGKTRTHKVGPYTMNVNQIQPTSENRAPLYAICSPDRWGLRYSDEEKGTLAYPVARDYVKAILQALTTQVQWGEAYFALTGNTPILRLQWPLSDTSSIALFRLINPIISQALTSPTAGFGIPPEAVPTAMGLYMPSSHRSRGEQGAFTPNSWSMFLNASMLEAMFRIKANEVAPVSNGSERNDQLGPLKVFADTLYHEARHCQQWFWIFALVQRHPDNFSAIPNIARWPRSLLDGRQPQSLVIAELTAKQSVPADPAALISLKRMAVGQYLYTQNIWLNTGYYPAFAPNANALNEEVLRTRAVAIDLLQCVGIGGTSVDVDAMVAEPGKCYCDYTSRPWENDAFFCGETASAYWVVDVNPNMALKTYQADQCSRAYENADKDNRLATLLHPRDSNSRTGRPGTDGSQ</sequence>
<gene>
    <name evidence="1" type="ORF">SAMN06265784_1072</name>
</gene>
<evidence type="ECO:0000313" key="2">
    <source>
        <dbReference type="Proteomes" id="UP000193228"/>
    </source>
</evidence>
<dbReference type="Proteomes" id="UP000193228">
    <property type="component" value="Unassembled WGS sequence"/>
</dbReference>
<accession>A0A1X7LLT2</accession>
<evidence type="ECO:0000313" key="1">
    <source>
        <dbReference type="EMBL" id="SMG54811.1"/>
    </source>
</evidence>
<reference evidence="2" key="1">
    <citation type="submission" date="2017-04" db="EMBL/GenBank/DDBJ databases">
        <authorList>
            <person name="Varghese N."/>
            <person name="Submissions S."/>
        </authorList>
    </citation>
    <scope>NUCLEOTIDE SEQUENCE [LARGE SCALE GENOMIC DNA]</scope>
    <source>
        <strain evidence="2">LMG 29540</strain>
    </source>
</reference>
<dbReference type="EMBL" id="FXAT01000007">
    <property type="protein sequence ID" value="SMG54811.1"/>
    <property type="molecule type" value="Genomic_DNA"/>
</dbReference>